<evidence type="ECO:0000313" key="2">
    <source>
        <dbReference type="Proteomes" id="UP000179807"/>
    </source>
</evidence>
<dbReference type="GeneID" id="94844472"/>
<dbReference type="Proteomes" id="UP000179807">
    <property type="component" value="Unassembled WGS sequence"/>
</dbReference>
<dbReference type="RefSeq" id="XP_068352120.1">
    <property type="nucleotide sequence ID" value="XM_068509768.1"/>
</dbReference>
<dbReference type="VEuPathDB" id="TrichDB:TRFO_34629"/>
<keyword evidence="2" id="KW-1185">Reference proteome</keyword>
<dbReference type="AlphaFoldDB" id="A0A1J4JKQ4"/>
<name>A0A1J4JKQ4_9EUKA</name>
<reference evidence="1" key="1">
    <citation type="submission" date="2016-10" db="EMBL/GenBank/DDBJ databases">
        <authorList>
            <person name="Benchimol M."/>
            <person name="Almeida L.G."/>
            <person name="Vasconcelos A.T."/>
            <person name="Perreira-Neves A."/>
            <person name="Rosa I.A."/>
            <person name="Tasca T."/>
            <person name="Bogo M.R."/>
            <person name="de Souza W."/>
        </authorList>
    </citation>
    <scope>NUCLEOTIDE SEQUENCE [LARGE SCALE GENOMIC DNA]</scope>
    <source>
        <strain evidence="1">K</strain>
    </source>
</reference>
<sequence>MNYKKDELRPLNVNNQKISYHLNQYFEDKEEENNEIFHQLIIQFNNQNIEAFLNLSFFLDSEPECNTTIPEFFNLDIFSRFLSDFFNFSIDFQQALFTVFYHFTNNSDNCIKFISTNIHKTLFHILRKTEFKDQNFENNFVFTCLHFVDFLLQDDESNFKKEFPFSFFLLPNISNASKFNFAVFYSKYCRDEKEITEITQFAKQNLSNDIFIMRKISWIILYIAKNSINNCHLCFDIFEFLSQHLDFNDEKLIKNYFQFCLITLQCNFKNITNFVTNIVRNFALIEMALNSENDMISIPLLKLAYTITSKYHILYFSSEKSMRDALNSAQERSHQFIDSFFKYISLTVFLIQENETIELFLNFIPIFIDIILTGVDYRPIQTIVQHLVNLSKNDCDMYKSLLHAISINQGTEVFRTIIDNLHIDDLETICFCDFLDQEIDTLTTG</sequence>
<organism evidence="1 2">
    <name type="scientific">Tritrichomonas foetus</name>
    <dbReference type="NCBI Taxonomy" id="1144522"/>
    <lineage>
        <taxon>Eukaryota</taxon>
        <taxon>Metamonada</taxon>
        <taxon>Parabasalia</taxon>
        <taxon>Tritrichomonadida</taxon>
        <taxon>Tritrichomonadidae</taxon>
        <taxon>Tritrichomonas</taxon>
    </lineage>
</organism>
<dbReference type="EMBL" id="MLAK01001028">
    <property type="protein sequence ID" value="OHS98983.1"/>
    <property type="molecule type" value="Genomic_DNA"/>
</dbReference>
<gene>
    <name evidence="1" type="ORF">TRFO_34629</name>
</gene>
<evidence type="ECO:0000313" key="1">
    <source>
        <dbReference type="EMBL" id="OHS98983.1"/>
    </source>
</evidence>
<accession>A0A1J4JKQ4</accession>
<proteinExistence type="predicted"/>
<protein>
    <submittedName>
        <fullName evidence="1">Uncharacterized protein</fullName>
    </submittedName>
</protein>
<comment type="caution">
    <text evidence="1">The sequence shown here is derived from an EMBL/GenBank/DDBJ whole genome shotgun (WGS) entry which is preliminary data.</text>
</comment>